<feature type="region of interest" description="Disordered" evidence="1">
    <location>
        <begin position="420"/>
        <end position="442"/>
    </location>
</feature>
<feature type="compositionally biased region" description="Basic and acidic residues" evidence="1">
    <location>
        <begin position="229"/>
        <end position="242"/>
    </location>
</feature>
<feature type="compositionally biased region" description="Polar residues" evidence="1">
    <location>
        <begin position="657"/>
        <end position="666"/>
    </location>
</feature>
<dbReference type="InterPro" id="IPR045194">
    <property type="entry name" value="MGRN1/RNF157-like"/>
</dbReference>
<feature type="domain" description="RING-type" evidence="2">
    <location>
        <begin position="462"/>
        <end position="576"/>
    </location>
</feature>
<dbReference type="EMBL" id="JAACJO010000006">
    <property type="protein sequence ID" value="KAF5357032.1"/>
    <property type="molecule type" value="Genomic_DNA"/>
</dbReference>
<evidence type="ECO:0000259" key="2">
    <source>
        <dbReference type="SMART" id="SM00184"/>
    </source>
</evidence>
<dbReference type="Gene3D" id="3.30.40.10">
    <property type="entry name" value="Zinc/RING finger domain, C3HC4 (zinc finger)"/>
    <property type="match status" value="1"/>
</dbReference>
<dbReference type="GO" id="GO:0016567">
    <property type="term" value="P:protein ubiquitination"/>
    <property type="evidence" value="ECO:0007669"/>
    <property type="project" value="TreeGrafter"/>
</dbReference>
<feature type="compositionally biased region" description="Polar residues" evidence="1">
    <location>
        <begin position="420"/>
        <end position="439"/>
    </location>
</feature>
<dbReference type="GO" id="GO:0005737">
    <property type="term" value="C:cytoplasm"/>
    <property type="evidence" value="ECO:0007669"/>
    <property type="project" value="TreeGrafter"/>
</dbReference>
<dbReference type="GO" id="GO:0061630">
    <property type="term" value="F:ubiquitin protein ligase activity"/>
    <property type="evidence" value="ECO:0007669"/>
    <property type="project" value="UniProtKB-EC"/>
</dbReference>
<feature type="compositionally biased region" description="Basic residues" evidence="1">
    <location>
        <begin position="274"/>
        <end position="290"/>
    </location>
</feature>
<feature type="region of interest" description="Disordered" evidence="1">
    <location>
        <begin position="591"/>
        <end position="686"/>
    </location>
</feature>
<name>A0A8H5G2A2_9AGAR</name>
<feature type="region of interest" description="Disordered" evidence="1">
    <location>
        <begin position="520"/>
        <end position="568"/>
    </location>
</feature>
<feature type="compositionally biased region" description="Polar residues" evidence="1">
    <location>
        <begin position="603"/>
        <end position="616"/>
    </location>
</feature>
<feature type="compositionally biased region" description="Basic and acidic residues" evidence="1">
    <location>
        <begin position="316"/>
        <end position="328"/>
    </location>
</feature>
<evidence type="ECO:0000256" key="1">
    <source>
        <dbReference type="SAM" id="MobiDB-lite"/>
    </source>
</evidence>
<dbReference type="Pfam" id="PF13920">
    <property type="entry name" value="zf-C3HC4_3"/>
    <property type="match status" value="1"/>
</dbReference>
<feature type="compositionally biased region" description="Low complexity" evidence="1">
    <location>
        <begin position="525"/>
        <end position="550"/>
    </location>
</feature>
<reference evidence="3 4" key="1">
    <citation type="journal article" date="2020" name="ISME J.">
        <title>Uncovering the hidden diversity of litter-decomposition mechanisms in mushroom-forming fungi.</title>
        <authorList>
            <person name="Floudas D."/>
            <person name="Bentzer J."/>
            <person name="Ahren D."/>
            <person name="Johansson T."/>
            <person name="Persson P."/>
            <person name="Tunlid A."/>
        </authorList>
    </citation>
    <scope>NUCLEOTIDE SEQUENCE [LARGE SCALE GENOMIC DNA]</scope>
    <source>
        <strain evidence="3 4">CBS 146.42</strain>
    </source>
</reference>
<accession>A0A8H5G2A2</accession>
<dbReference type="Proteomes" id="UP000559027">
    <property type="component" value="Unassembled WGS sequence"/>
</dbReference>
<comment type="caution">
    <text evidence="3">The sequence shown here is derived from an EMBL/GenBank/DDBJ whole genome shotgun (WGS) entry which is preliminary data.</text>
</comment>
<dbReference type="AlphaFoldDB" id="A0A8H5G2A2"/>
<dbReference type="PANTHER" id="PTHR22996:SF0">
    <property type="entry name" value="RE60872P-RELATED"/>
    <property type="match status" value="1"/>
</dbReference>
<dbReference type="InterPro" id="IPR001841">
    <property type="entry name" value="Znf_RING"/>
</dbReference>
<evidence type="ECO:0000313" key="4">
    <source>
        <dbReference type="Proteomes" id="UP000559027"/>
    </source>
</evidence>
<dbReference type="OrthoDB" id="1711136at2759"/>
<dbReference type="SMART" id="SM00184">
    <property type="entry name" value="RING"/>
    <property type="match status" value="1"/>
</dbReference>
<organism evidence="3 4">
    <name type="scientific">Leucocoprinus leucothites</name>
    <dbReference type="NCBI Taxonomy" id="201217"/>
    <lineage>
        <taxon>Eukaryota</taxon>
        <taxon>Fungi</taxon>
        <taxon>Dikarya</taxon>
        <taxon>Basidiomycota</taxon>
        <taxon>Agaricomycotina</taxon>
        <taxon>Agaricomycetes</taxon>
        <taxon>Agaricomycetidae</taxon>
        <taxon>Agaricales</taxon>
        <taxon>Agaricineae</taxon>
        <taxon>Agaricaceae</taxon>
        <taxon>Leucocoprinus</taxon>
    </lineage>
</organism>
<dbReference type="GO" id="GO:0008270">
    <property type="term" value="F:zinc ion binding"/>
    <property type="evidence" value="ECO:0007669"/>
    <property type="project" value="UniProtKB-KW"/>
</dbReference>
<gene>
    <name evidence="3" type="ORF">D9756_006692</name>
</gene>
<protein>
    <recommendedName>
        <fullName evidence="2">RING-type domain-containing protein</fullName>
    </recommendedName>
</protein>
<dbReference type="InterPro" id="IPR013083">
    <property type="entry name" value="Znf_RING/FYVE/PHD"/>
</dbReference>
<dbReference type="PANTHER" id="PTHR22996">
    <property type="entry name" value="MAHOGUNIN"/>
    <property type="match status" value="1"/>
</dbReference>
<keyword evidence="4" id="KW-1185">Reference proteome</keyword>
<feature type="region of interest" description="Disordered" evidence="1">
    <location>
        <begin position="229"/>
        <end position="333"/>
    </location>
</feature>
<evidence type="ECO:0000313" key="3">
    <source>
        <dbReference type="EMBL" id="KAF5357032.1"/>
    </source>
</evidence>
<sequence length="686" mass="71992">MSLAAWYSSQYSAWNRTRRLQQSQYLARTDTNTSRAATAMAQNVQNAQTATPAAAGIDGLVSNPNKDKKASDPLFGPNIGPCSAGPAWTTIASRKKLITDDLTPEVLTGWVEKSKQSTQPTTTLQALVNLKRPSLRLSPLNSVPEDSQSPVEVRHQHLHGLEFEYDCDAPKCGIYVHVVLSKTHPEAASVPSASNQAQILVFETVTSGGFAKRLTLDEGALLELGRYDHTPVSHPAEDHQAKSDSTPEEATATSSGAGAGGNGDAAGTNTANRSNRRNRFTHFHFRKRSTNRSVAGPALAVVDADPQPGAAQDSGPAKKETKDNNNNKEEEEGVRVIIRLAALDEQGTELASPNEQTTFLHIVRLGAKPTEQPSAPSGEDAAEVDDHRPWVVKVVKREATIGPHTFQLHEIYGLTSSAHTQPASTVTSSPIADNDNGTAHTYPPQAAAVAGVTEEDDPSSECLLCLSSPREVVLIPCRHLVACKECALNMVEFGAGGQITHTPEPAVPAPAVVASANATEGNASAGTDGAAPTSPTTPGQSTSGTTAAAPNISAAVPTATTTRRKRKAKGWFCPVCRQPYTSLLRISAAAPPPMEKERASMEDPQSPQQPSGTIVATANDAANDASGQNGTNETSERPGGLLGGAFTRPSFLRGFTRGSNHSSTATPGIAVPGDVESRAGLGRVGA</sequence>
<proteinExistence type="predicted"/>